<name>A7VWT2_9FIRM</name>
<dbReference type="EMBL" id="ABCB02000020">
    <property type="protein sequence ID" value="EDO60229.1"/>
    <property type="molecule type" value="Genomic_DNA"/>
</dbReference>
<dbReference type="HOGENOM" id="CLU_3151297_0_0_9"/>
<dbReference type="AlphaFoldDB" id="A7VWT2"/>
<gene>
    <name evidence="1" type="ORF">CLOLEP_03052</name>
</gene>
<sequence>MDQLDTAAFFEQKCGKKRQFALNLLLTNGFLRLLFRLQKRFLCDKIFQ</sequence>
<reference evidence="1 2" key="1">
    <citation type="submission" date="2007-08" db="EMBL/GenBank/DDBJ databases">
        <title>Draft genome sequence of Clostridium leptum (DSM 753).</title>
        <authorList>
            <person name="Sudarsanam P."/>
            <person name="Ley R."/>
            <person name="Guruge J."/>
            <person name="Turnbaugh P.J."/>
            <person name="Mahowald M."/>
            <person name="Liep D."/>
            <person name="Gordon J."/>
        </authorList>
    </citation>
    <scope>NUCLEOTIDE SEQUENCE [LARGE SCALE GENOMIC DNA]</scope>
    <source>
        <strain evidence="1 2">DSM 753</strain>
    </source>
</reference>
<reference evidence="1 2" key="2">
    <citation type="submission" date="2007-08" db="EMBL/GenBank/DDBJ databases">
        <authorList>
            <person name="Fulton L."/>
            <person name="Clifton S."/>
            <person name="Fulton B."/>
            <person name="Xu J."/>
            <person name="Minx P."/>
            <person name="Pepin K.H."/>
            <person name="Johnson M."/>
            <person name="Thiruvilangam P."/>
            <person name="Bhonagiri V."/>
            <person name="Nash W.E."/>
            <person name="Wang C."/>
            <person name="Mardis E.R."/>
            <person name="Wilson R.K."/>
        </authorList>
    </citation>
    <scope>NUCLEOTIDE SEQUENCE [LARGE SCALE GENOMIC DNA]</scope>
    <source>
        <strain evidence="1 2">DSM 753</strain>
    </source>
</reference>
<proteinExistence type="predicted"/>
<protein>
    <submittedName>
        <fullName evidence="1">Uncharacterized protein</fullName>
    </submittedName>
</protein>
<comment type="caution">
    <text evidence="1">The sequence shown here is derived from an EMBL/GenBank/DDBJ whole genome shotgun (WGS) entry which is preliminary data.</text>
</comment>
<evidence type="ECO:0000313" key="1">
    <source>
        <dbReference type="EMBL" id="EDO60229.1"/>
    </source>
</evidence>
<evidence type="ECO:0000313" key="2">
    <source>
        <dbReference type="Proteomes" id="UP000003490"/>
    </source>
</evidence>
<organism evidence="1 2">
    <name type="scientific">[Clostridium] leptum DSM 753</name>
    <dbReference type="NCBI Taxonomy" id="428125"/>
    <lineage>
        <taxon>Bacteria</taxon>
        <taxon>Bacillati</taxon>
        <taxon>Bacillota</taxon>
        <taxon>Clostridia</taxon>
        <taxon>Eubacteriales</taxon>
        <taxon>Oscillospiraceae</taxon>
        <taxon>Oscillospiraceae incertae sedis</taxon>
    </lineage>
</organism>
<dbReference type="Proteomes" id="UP000003490">
    <property type="component" value="Unassembled WGS sequence"/>
</dbReference>
<accession>A7VWT2</accession>